<dbReference type="AlphaFoldDB" id="A0AAV8Q536"/>
<organism evidence="3 4">
    <name type="scientific">Ensete ventricosum</name>
    <name type="common">Abyssinian banana</name>
    <name type="synonym">Musa ensete</name>
    <dbReference type="NCBI Taxonomy" id="4639"/>
    <lineage>
        <taxon>Eukaryota</taxon>
        <taxon>Viridiplantae</taxon>
        <taxon>Streptophyta</taxon>
        <taxon>Embryophyta</taxon>
        <taxon>Tracheophyta</taxon>
        <taxon>Spermatophyta</taxon>
        <taxon>Magnoliopsida</taxon>
        <taxon>Liliopsida</taxon>
        <taxon>Zingiberales</taxon>
        <taxon>Musaceae</taxon>
        <taxon>Ensete</taxon>
    </lineage>
</organism>
<feature type="domain" description="DUF3700" evidence="2">
    <location>
        <begin position="54"/>
        <end position="104"/>
    </location>
</feature>
<dbReference type="PANTHER" id="PTHR45952:SF2">
    <property type="entry name" value="OS04G0679400 PROTEIN"/>
    <property type="match status" value="1"/>
</dbReference>
<dbReference type="InterPro" id="IPR044828">
    <property type="entry name" value="TSJT1-like"/>
</dbReference>
<dbReference type="PANTHER" id="PTHR45952">
    <property type="entry name" value="ALUMINUM INDUCED PROTEIN WITH YGL AND LRDR MOTIFS"/>
    <property type="match status" value="1"/>
</dbReference>
<proteinExistence type="predicted"/>
<sequence length="122" mass="12965">MRSSRTSTPPTPYAPPPSAAALPSPVSTLPIPPSLHHRRLFCSFDEVYCMPVVPYPGDQVLEELAGSFAFVVYDNKTGAVFTALSSDGGVPLSIVICDDVETIKGKLRLRSLLGACSTAREG</sequence>
<evidence type="ECO:0000259" key="2">
    <source>
        <dbReference type="Pfam" id="PF12481"/>
    </source>
</evidence>
<dbReference type="InterPro" id="IPR024286">
    <property type="entry name" value="DUF3700"/>
</dbReference>
<keyword evidence="4" id="KW-1185">Reference proteome</keyword>
<evidence type="ECO:0000256" key="1">
    <source>
        <dbReference type="SAM" id="MobiDB-lite"/>
    </source>
</evidence>
<accession>A0AAV8Q536</accession>
<gene>
    <name evidence="3" type="ORF">OPV22_034535</name>
</gene>
<dbReference type="Proteomes" id="UP001222027">
    <property type="component" value="Unassembled WGS sequence"/>
</dbReference>
<name>A0AAV8Q536_ENSVE</name>
<evidence type="ECO:0000313" key="3">
    <source>
        <dbReference type="EMBL" id="KAJ8461609.1"/>
    </source>
</evidence>
<dbReference type="Pfam" id="PF12481">
    <property type="entry name" value="DUF3700"/>
    <property type="match status" value="1"/>
</dbReference>
<comment type="caution">
    <text evidence="3">The sequence shown here is derived from an EMBL/GenBank/DDBJ whole genome shotgun (WGS) entry which is preliminary data.</text>
</comment>
<feature type="region of interest" description="Disordered" evidence="1">
    <location>
        <begin position="1"/>
        <end position="25"/>
    </location>
</feature>
<dbReference type="EMBL" id="JAQQAF010000009">
    <property type="protein sequence ID" value="KAJ8461609.1"/>
    <property type="molecule type" value="Genomic_DNA"/>
</dbReference>
<feature type="compositionally biased region" description="Pro residues" evidence="1">
    <location>
        <begin position="9"/>
        <end position="18"/>
    </location>
</feature>
<evidence type="ECO:0000313" key="4">
    <source>
        <dbReference type="Proteomes" id="UP001222027"/>
    </source>
</evidence>
<protein>
    <recommendedName>
        <fullName evidence="2">DUF3700 domain-containing protein</fullName>
    </recommendedName>
</protein>
<reference evidence="3 4" key="1">
    <citation type="submission" date="2022-12" db="EMBL/GenBank/DDBJ databases">
        <title>Chromosome-scale assembly of the Ensete ventricosum genome.</title>
        <authorList>
            <person name="Dussert Y."/>
            <person name="Stocks J."/>
            <person name="Wendawek A."/>
            <person name="Woldeyes F."/>
            <person name="Nichols R.A."/>
            <person name="Borrell J.S."/>
        </authorList>
    </citation>
    <scope>NUCLEOTIDE SEQUENCE [LARGE SCALE GENOMIC DNA]</scope>
    <source>
        <strain evidence="4">cv. Maze</strain>
        <tissue evidence="3">Seeds</tissue>
    </source>
</reference>